<evidence type="ECO:0000313" key="3">
    <source>
        <dbReference type="Proteomes" id="UP000682111"/>
    </source>
</evidence>
<evidence type="ECO:0000313" key="2">
    <source>
        <dbReference type="EMBL" id="GIN64136.1"/>
    </source>
</evidence>
<feature type="domain" description="Na+-translocating membrane potential-generating system MpsC" evidence="1">
    <location>
        <begin position="9"/>
        <end position="111"/>
    </location>
</feature>
<accession>A0A919WL66</accession>
<dbReference type="EMBL" id="BORC01000011">
    <property type="protein sequence ID" value="GIN64136.1"/>
    <property type="molecule type" value="Genomic_DNA"/>
</dbReference>
<dbReference type="Proteomes" id="UP000682111">
    <property type="component" value="Unassembled WGS sequence"/>
</dbReference>
<protein>
    <recommendedName>
        <fullName evidence="1">Na+-translocating membrane potential-generating system MpsC domain-containing protein</fullName>
    </recommendedName>
</protein>
<dbReference type="OrthoDB" id="2677857at2"/>
<name>A0A919WL66_9BACI</name>
<gene>
    <name evidence="2" type="ORF">J27TS8_41290</name>
</gene>
<comment type="caution">
    <text evidence="2">The sequence shown here is derived from an EMBL/GenBank/DDBJ whole genome shotgun (WGS) entry which is preliminary data.</text>
</comment>
<reference evidence="2" key="1">
    <citation type="submission" date="2021-03" db="EMBL/GenBank/DDBJ databases">
        <title>Antimicrobial resistance genes in bacteria isolated from Japanese honey, and their potential for conferring macrolide and lincosamide resistance in the American foulbrood pathogen Paenibacillus larvae.</title>
        <authorList>
            <person name="Okamoto M."/>
            <person name="Kumagai M."/>
            <person name="Kanamori H."/>
            <person name="Takamatsu D."/>
        </authorList>
    </citation>
    <scope>NUCLEOTIDE SEQUENCE</scope>
    <source>
        <strain evidence="2">J27TS8</strain>
    </source>
</reference>
<sequence>MVEQKKLDYISSYISKLLRKNFGRGPQSCQTSVCKKYVTAYVRGFVAPMEEVLLKQGHAKDVDRARRLIMNSLIEEIKGVLQVSLDVEVIEYYHDWNFPNNTGIFIFTLEKEEEGHIVNDVDIPKLEKEIARISELVQKVPDEIYTCPITPSIYCVERAGILIQIEKALIERGFEQELRYTKEQLEKSYFHRHGDFEEIFHKQVRDIFIDWNFHGNKSVLVFILS</sequence>
<proteinExistence type="predicted"/>
<organism evidence="2 3">
    <name type="scientific">Robertmurraya siralis</name>
    <dbReference type="NCBI Taxonomy" id="77777"/>
    <lineage>
        <taxon>Bacteria</taxon>
        <taxon>Bacillati</taxon>
        <taxon>Bacillota</taxon>
        <taxon>Bacilli</taxon>
        <taxon>Bacillales</taxon>
        <taxon>Bacillaceae</taxon>
        <taxon>Robertmurraya</taxon>
    </lineage>
</organism>
<dbReference type="InterPro" id="IPR018745">
    <property type="entry name" value="MpsC"/>
</dbReference>
<dbReference type="Pfam" id="PF10057">
    <property type="entry name" value="MpsC"/>
    <property type="match status" value="2"/>
</dbReference>
<keyword evidence="3" id="KW-1185">Reference proteome</keyword>
<dbReference type="RefSeq" id="WP_095309533.1">
    <property type="nucleotide sequence ID" value="NZ_BORC01000011.1"/>
</dbReference>
<evidence type="ECO:0000259" key="1">
    <source>
        <dbReference type="Pfam" id="PF10057"/>
    </source>
</evidence>
<dbReference type="AlphaFoldDB" id="A0A919WL66"/>
<feature type="domain" description="Na+-translocating membrane potential-generating system MpsC" evidence="1">
    <location>
        <begin position="134"/>
        <end position="224"/>
    </location>
</feature>